<dbReference type="KEGG" id="ttf:THTE_1922"/>
<evidence type="ECO:0000256" key="1">
    <source>
        <dbReference type="SAM" id="Phobius"/>
    </source>
</evidence>
<keyword evidence="3" id="KW-1185">Reference proteome</keyword>
<accession>A0A286REZ1</accession>
<sequence length="38" mass="4130">MDRGAASPERPFSLSSRHLPVGMISVFLNAGFRLVIAE</sequence>
<dbReference type="EMBL" id="CP018477">
    <property type="protein sequence ID" value="ASV74524.1"/>
    <property type="molecule type" value="Genomic_DNA"/>
</dbReference>
<evidence type="ECO:0000313" key="2">
    <source>
        <dbReference type="EMBL" id="ASV74524.1"/>
    </source>
</evidence>
<keyword evidence="1" id="KW-1133">Transmembrane helix</keyword>
<name>A0A286REZ1_9BACT</name>
<keyword evidence="1" id="KW-0812">Transmembrane</keyword>
<gene>
    <name evidence="2" type="ORF">THTE_1922</name>
</gene>
<protein>
    <submittedName>
        <fullName evidence="2">Uncharacterized protein</fullName>
    </submittedName>
</protein>
<feature type="transmembrane region" description="Helical" evidence="1">
    <location>
        <begin position="18"/>
        <end position="36"/>
    </location>
</feature>
<dbReference type="Proteomes" id="UP000215086">
    <property type="component" value="Chromosome"/>
</dbReference>
<reference evidence="2 3" key="1">
    <citation type="journal article" name="Front. Microbiol.">
        <title>Sugar Metabolism of the First Thermophilic Planctomycete Thermogutta terrifontis: Comparative Genomic and Transcriptomic Approaches.</title>
        <authorList>
            <person name="Elcheninov A.G."/>
            <person name="Menzel P."/>
            <person name="Gudbergsdottir S.R."/>
            <person name="Slesarev A.I."/>
            <person name="Kadnikov V.V."/>
            <person name="Krogh A."/>
            <person name="Bonch-Osmolovskaya E.A."/>
            <person name="Peng X."/>
            <person name="Kublanov I.V."/>
        </authorList>
    </citation>
    <scope>NUCLEOTIDE SEQUENCE [LARGE SCALE GENOMIC DNA]</scope>
    <source>
        <strain evidence="2 3">R1</strain>
    </source>
</reference>
<keyword evidence="1" id="KW-0472">Membrane</keyword>
<organism evidence="2 3">
    <name type="scientific">Thermogutta terrifontis</name>
    <dbReference type="NCBI Taxonomy" id="1331910"/>
    <lineage>
        <taxon>Bacteria</taxon>
        <taxon>Pseudomonadati</taxon>
        <taxon>Planctomycetota</taxon>
        <taxon>Planctomycetia</taxon>
        <taxon>Pirellulales</taxon>
        <taxon>Thermoguttaceae</taxon>
        <taxon>Thermogutta</taxon>
    </lineage>
</organism>
<proteinExistence type="predicted"/>
<dbReference type="AlphaFoldDB" id="A0A286REZ1"/>
<evidence type="ECO:0000313" key="3">
    <source>
        <dbReference type="Proteomes" id="UP000215086"/>
    </source>
</evidence>